<sequence length="69" mass="8008">MEPFREYFKTACYGMTIIAAGEDYSCMFQVMKVAAELLKRPNLVPHKMIDDFFAEALSKLYLDMNQDCN</sequence>
<keyword evidence="2" id="KW-1185">Reference proteome</keyword>
<protein>
    <submittedName>
        <fullName evidence="1">Uncharacterized protein</fullName>
    </submittedName>
</protein>
<dbReference type="OrthoDB" id="129387at2759"/>
<accession>A0A2P4YSM6</accession>
<reference evidence="1 2" key="1">
    <citation type="journal article" date="2017" name="Genome Biol. Evol.">
        <title>Phytophthora megakarya and P. palmivora, closely related causal agents of cacao black pod rot, underwent increases in genome sizes and gene numbers by different mechanisms.</title>
        <authorList>
            <person name="Ali S.S."/>
            <person name="Shao J."/>
            <person name="Lary D.J."/>
            <person name="Kronmiller B."/>
            <person name="Shen D."/>
            <person name="Strem M.D."/>
            <person name="Amoako-Attah I."/>
            <person name="Akrofi A.Y."/>
            <person name="Begoude B.A."/>
            <person name="Ten Hoopen G.M."/>
            <person name="Coulibaly K."/>
            <person name="Kebe B.I."/>
            <person name="Melnick R.L."/>
            <person name="Guiltinan M.J."/>
            <person name="Tyler B.M."/>
            <person name="Meinhardt L.W."/>
            <person name="Bailey B.A."/>
        </authorList>
    </citation>
    <scope>NUCLEOTIDE SEQUENCE [LARGE SCALE GENOMIC DNA]</scope>
    <source>
        <strain evidence="2">sbr112.9</strain>
    </source>
</reference>
<evidence type="ECO:0000313" key="1">
    <source>
        <dbReference type="EMBL" id="POM80793.1"/>
    </source>
</evidence>
<comment type="caution">
    <text evidence="1">The sequence shown here is derived from an EMBL/GenBank/DDBJ whole genome shotgun (WGS) entry which is preliminary data.</text>
</comment>
<dbReference type="EMBL" id="NCKW01000282">
    <property type="protein sequence ID" value="POM80793.1"/>
    <property type="molecule type" value="Genomic_DNA"/>
</dbReference>
<name>A0A2P4YSM6_9STRA</name>
<gene>
    <name evidence="1" type="ORF">PHPALM_1323</name>
</gene>
<proteinExistence type="predicted"/>
<organism evidence="1 2">
    <name type="scientific">Phytophthora palmivora</name>
    <dbReference type="NCBI Taxonomy" id="4796"/>
    <lineage>
        <taxon>Eukaryota</taxon>
        <taxon>Sar</taxon>
        <taxon>Stramenopiles</taxon>
        <taxon>Oomycota</taxon>
        <taxon>Peronosporomycetes</taxon>
        <taxon>Peronosporales</taxon>
        <taxon>Peronosporaceae</taxon>
        <taxon>Phytophthora</taxon>
    </lineage>
</organism>
<evidence type="ECO:0000313" key="2">
    <source>
        <dbReference type="Proteomes" id="UP000237271"/>
    </source>
</evidence>
<dbReference type="AlphaFoldDB" id="A0A2P4YSM6"/>
<dbReference type="Proteomes" id="UP000237271">
    <property type="component" value="Unassembled WGS sequence"/>
</dbReference>